<organism evidence="1 2">
    <name type="scientific">Lasallia pustulata</name>
    <dbReference type="NCBI Taxonomy" id="136370"/>
    <lineage>
        <taxon>Eukaryota</taxon>
        <taxon>Fungi</taxon>
        <taxon>Dikarya</taxon>
        <taxon>Ascomycota</taxon>
        <taxon>Pezizomycotina</taxon>
        <taxon>Lecanoromycetes</taxon>
        <taxon>OSLEUM clade</taxon>
        <taxon>Umbilicariomycetidae</taxon>
        <taxon>Umbilicariales</taxon>
        <taxon>Umbilicariaceae</taxon>
        <taxon>Lasallia</taxon>
    </lineage>
</organism>
<dbReference type="EMBL" id="VXIT01000015">
    <property type="protein sequence ID" value="KAA6408045.1"/>
    <property type="molecule type" value="Genomic_DNA"/>
</dbReference>
<accession>A0A5M8PFM8</accession>
<dbReference type="Proteomes" id="UP000324767">
    <property type="component" value="Unassembled WGS sequence"/>
</dbReference>
<dbReference type="InterPro" id="IPR021848">
    <property type="entry name" value="HODM_asu-like"/>
</dbReference>
<sequence length="205" mass="22851">MRPKSSGVATPNPIMEPISSIQCPFIDSLPTFDWRNTKPLRLRPFSPKYHMTMALETTSPSDLIPMDSTYLDRIDLRKRLMKTDLEEIIQSGSTSAHPAIDELYSWLVGTYLPSRYPTMFRVISPSGDTEKAKGGLTIMRSLVTGEDYPMEPPSDPTEALKVLCALVDEDFLILLPAHDADGYTLGAFFVVGPMDFIYGRWLAGG</sequence>
<dbReference type="OrthoDB" id="5043642at2759"/>
<reference evidence="1 2" key="1">
    <citation type="submission" date="2019-09" db="EMBL/GenBank/DDBJ databases">
        <title>The hologenome of the rock-dwelling lichen Lasallia pustulata.</title>
        <authorList>
            <person name="Greshake Tzovaras B."/>
            <person name="Segers F."/>
            <person name="Bicker A."/>
            <person name="Dal Grande F."/>
            <person name="Otte J."/>
            <person name="Hankeln T."/>
            <person name="Schmitt I."/>
            <person name="Ebersberger I."/>
        </authorList>
    </citation>
    <scope>NUCLEOTIDE SEQUENCE [LARGE SCALE GENOMIC DNA]</scope>
    <source>
        <strain evidence="1">A1-1</strain>
    </source>
</reference>
<dbReference type="Pfam" id="PF11927">
    <property type="entry name" value="HODM_asu-like"/>
    <property type="match status" value="1"/>
</dbReference>
<dbReference type="AlphaFoldDB" id="A0A5M8PFM8"/>
<name>A0A5M8PFM8_9LECA</name>
<evidence type="ECO:0000313" key="1">
    <source>
        <dbReference type="EMBL" id="KAA6408045.1"/>
    </source>
</evidence>
<protein>
    <submittedName>
        <fullName evidence="1">Uncharacterized protein</fullName>
    </submittedName>
</protein>
<comment type="caution">
    <text evidence="1">The sequence shown here is derived from an EMBL/GenBank/DDBJ whole genome shotgun (WGS) entry which is preliminary data.</text>
</comment>
<gene>
    <name evidence="1" type="ORF">FRX48_08396</name>
</gene>
<proteinExistence type="predicted"/>
<evidence type="ECO:0000313" key="2">
    <source>
        <dbReference type="Proteomes" id="UP000324767"/>
    </source>
</evidence>